<accession>A0A8S1LX17</accession>
<dbReference type="Proteomes" id="UP000692954">
    <property type="component" value="Unassembled WGS sequence"/>
</dbReference>
<dbReference type="EMBL" id="CAJJDN010000027">
    <property type="protein sequence ID" value="CAD8070495.1"/>
    <property type="molecule type" value="Genomic_DNA"/>
</dbReference>
<reference evidence="1" key="1">
    <citation type="submission" date="2021-01" db="EMBL/GenBank/DDBJ databases">
        <authorList>
            <consortium name="Genoscope - CEA"/>
            <person name="William W."/>
        </authorList>
    </citation>
    <scope>NUCLEOTIDE SEQUENCE</scope>
</reference>
<sequence>MNGDFYVKIQINKNMWESNKIKAARHKYEYDNFNEIDDKFKEFDVQQGDSELNNTSAAFGTILIQTAEQGLHMTNVFQSQGQPLKQLSQRFQLTQLNQHLESVQMNSKIDTLPKNWCDKIFLKKQKYKETDQQMKKEKIYYQTLKHFQSLQLKTKYEQLQIKINGCRQIK</sequence>
<organism evidence="1 2">
    <name type="scientific">Paramecium sonneborni</name>
    <dbReference type="NCBI Taxonomy" id="65129"/>
    <lineage>
        <taxon>Eukaryota</taxon>
        <taxon>Sar</taxon>
        <taxon>Alveolata</taxon>
        <taxon>Ciliophora</taxon>
        <taxon>Intramacronucleata</taxon>
        <taxon>Oligohymenophorea</taxon>
        <taxon>Peniculida</taxon>
        <taxon>Parameciidae</taxon>
        <taxon>Paramecium</taxon>
    </lineage>
</organism>
<evidence type="ECO:0000313" key="2">
    <source>
        <dbReference type="Proteomes" id="UP000692954"/>
    </source>
</evidence>
<proteinExistence type="predicted"/>
<dbReference type="OrthoDB" id="295802at2759"/>
<comment type="caution">
    <text evidence="1">The sequence shown here is derived from an EMBL/GenBank/DDBJ whole genome shotgun (WGS) entry which is preliminary data.</text>
</comment>
<keyword evidence="2" id="KW-1185">Reference proteome</keyword>
<name>A0A8S1LX17_9CILI</name>
<evidence type="ECO:0000313" key="1">
    <source>
        <dbReference type="EMBL" id="CAD8070495.1"/>
    </source>
</evidence>
<gene>
    <name evidence="1" type="ORF">PSON_ATCC_30995.1.T0270008</name>
</gene>
<dbReference type="AlphaFoldDB" id="A0A8S1LX17"/>
<protein>
    <submittedName>
        <fullName evidence="1">Uncharacterized protein</fullName>
    </submittedName>
</protein>